<keyword evidence="6" id="KW-0381">Hypersensitive response</keyword>
<dbReference type="InterPro" id="IPR042197">
    <property type="entry name" value="Apaf_helical"/>
</dbReference>
<evidence type="ECO:0000256" key="6">
    <source>
        <dbReference type="ARBA" id="ARBA00022667"/>
    </source>
</evidence>
<protein>
    <submittedName>
        <fullName evidence="13">Putative late blight resistance protein homolog r1a-6</fullName>
    </submittedName>
</protein>
<dbReference type="Gene3D" id="1.10.10.10">
    <property type="entry name" value="Winged helix-like DNA-binding domain superfamily/Winged helix DNA-binding domain"/>
    <property type="match status" value="1"/>
</dbReference>
<dbReference type="Proteomes" id="UP000653305">
    <property type="component" value="Unassembled WGS sequence"/>
</dbReference>
<comment type="subcellular location">
    <subcellularLocation>
        <location evidence="2">Cytoplasm</location>
    </subcellularLocation>
</comment>
<evidence type="ECO:0000259" key="11">
    <source>
        <dbReference type="Pfam" id="PF00931"/>
    </source>
</evidence>
<comment type="function">
    <text evidence="1">Confers resistance to late blight (Phytophthora infestans) races carrying the avirulence gene Avr1. Resistance proteins guard the plant against pathogens that contain an appropriate avirulence protein via an indirect interaction with this avirulence protein. That triggers a defense system including the hypersensitive response, which restricts the pathogen growth.</text>
</comment>
<gene>
    <name evidence="13" type="ORF">PHJA_001078100</name>
</gene>
<dbReference type="Gene3D" id="1.20.5.4130">
    <property type="match status" value="1"/>
</dbReference>
<evidence type="ECO:0000256" key="8">
    <source>
        <dbReference type="ARBA" id="ARBA00022741"/>
    </source>
</evidence>
<feature type="domain" description="Disease resistance protein winged helix" evidence="12">
    <location>
        <begin position="411"/>
        <end position="482"/>
    </location>
</feature>
<dbReference type="PANTHER" id="PTHR23155">
    <property type="entry name" value="DISEASE RESISTANCE PROTEIN RP"/>
    <property type="match status" value="1"/>
</dbReference>
<evidence type="ECO:0000259" key="12">
    <source>
        <dbReference type="Pfam" id="PF23559"/>
    </source>
</evidence>
<name>A0A830BYI1_9LAMI</name>
<dbReference type="Gene3D" id="1.10.8.430">
    <property type="entry name" value="Helical domain of apoptotic protease-activating factors"/>
    <property type="match status" value="1"/>
</dbReference>
<organism evidence="13 14">
    <name type="scientific">Phtheirospermum japonicum</name>
    <dbReference type="NCBI Taxonomy" id="374723"/>
    <lineage>
        <taxon>Eukaryota</taxon>
        <taxon>Viridiplantae</taxon>
        <taxon>Streptophyta</taxon>
        <taxon>Embryophyta</taxon>
        <taxon>Tracheophyta</taxon>
        <taxon>Spermatophyta</taxon>
        <taxon>Magnoliopsida</taxon>
        <taxon>eudicotyledons</taxon>
        <taxon>Gunneridae</taxon>
        <taxon>Pentapetalae</taxon>
        <taxon>asterids</taxon>
        <taxon>lamiids</taxon>
        <taxon>Lamiales</taxon>
        <taxon>Orobanchaceae</taxon>
        <taxon>Orobanchaceae incertae sedis</taxon>
        <taxon>Phtheirospermum</taxon>
    </lineage>
</organism>
<evidence type="ECO:0000313" key="13">
    <source>
        <dbReference type="EMBL" id="GFP89344.1"/>
    </source>
</evidence>
<dbReference type="InterPro" id="IPR032675">
    <property type="entry name" value="LRR_dom_sf"/>
</dbReference>
<dbReference type="GO" id="GO:0005524">
    <property type="term" value="F:ATP binding"/>
    <property type="evidence" value="ECO:0007669"/>
    <property type="project" value="UniProtKB-KW"/>
</dbReference>
<evidence type="ECO:0000256" key="4">
    <source>
        <dbReference type="ARBA" id="ARBA00022490"/>
    </source>
</evidence>
<keyword evidence="4" id="KW-0963">Cytoplasm</keyword>
<dbReference type="SUPFAM" id="SSF52058">
    <property type="entry name" value="L domain-like"/>
    <property type="match status" value="1"/>
</dbReference>
<keyword evidence="8" id="KW-0547">Nucleotide-binding</keyword>
<dbReference type="GO" id="GO:0005737">
    <property type="term" value="C:cytoplasm"/>
    <property type="evidence" value="ECO:0007669"/>
    <property type="project" value="UniProtKB-SubCell"/>
</dbReference>
<dbReference type="GO" id="GO:0009626">
    <property type="term" value="P:plant-type hypersensitive response"/>
    <property type="evidence" value="ECO:0007669"/>
    <property type="project" value="UniProtKB-KW"/>
</dbReference>
<keyword evidence="14" id="KW-1185">Reference proteome</keyword>
<proteinExistence type="inferred from homology"/>
<comment type="similarity">
    <text evidence="3">Belongs to the disease resistance NB-LRR family.</text>
</comment>
<dbReference type="Gene3D" id="3.80.10.10">
    <property type="entry name" value="Ribonuclease Inhibitor"/>
    <property type="match status" value="1"/>
</dbReference>
<evidence type="ECO:0000313" key="14">
    <source>
        <dbReference type="Proteomes" id="UP000653305"/>
    </source>
</evidence>
<keyword evidence="9" id="KW-0611">Plant defense</keyword>
<evidence type="ECO:0000256" key="2">
    <source>
        <dbReference type="ARBA" id="ARBA00004496"/>
    </source>
</evidence>
<keyword evidence="7" id="KW-0677">Repeat</keyword>
<evidence type="ECO:0000256" key="9">
    <source>
        <dbReference type="ARBA" id="ARBA00022821"/>
    </source>
</evidence>
<dbReference type="Gene3D" id="3.40.50.300">
    <property type="entry name" value="P-loop containing nucleotide triphosphate hydrolases"/>
    <property type="match status" value="1"/>
</dbReference>
<dbReference type="Pfam" id="PF23559">
    <property type="entry name" value="WHD_DRP"/>
    <property type="match status" value="1"/>
</dbReference>
<feature type="domain" description="NB-ARC" evidence="11">
    <location>
        <begin position="159"/>
        <end position="326"/>
    </location>
</feature>
<dbReference type="InterPro" id="IPR027417">
    <property type="entry name" value="P-loop_NTPase"/>
</dbReference>
<dbReference type="InterPro" id="IPR044974">
    <property type="entry name" value="Disease_R_plants"/>
</dbReference>
<evidence type="ECO:0000256" key="10">
    <source>
        <dbReference type="ARBA" id="ARBA00022840"/>
    </source>
</evidence>
<dbReference type="FunFam" id="1.10.10.10:FF:000322">
    <property type="entry name" value="Probable disease resistance protein At1g63360"/>
    <property type="match status" value="1"/>
</dbReference>
<comment type="caution">
    <text evidence="13">The sequence shown here is derived from an EMBL/GenBank/DDBJ whole genome shotgun (WGS) entry which is preliminary data.</text>
</comment>
<dbReference type="EMBL" id="BMAC01000187">
    <property type="protein sequence ID" value="GFP89344.1"/>
    <property type="molecule type" value="Genomic_DNA"/>
</dbReference>
<keyword evidence="10" id="KW-0067">ATP-binding</keyword>
<accession>A0A830BYI1</accession>
<dbReference type="GO" id="GO:0043531">
    <property type="term" value="F:ADP binding"/>
    <property type="evidence" value="ECO:0007669"/>
    <property type="project" value="InterPro"/>
</dbReference>
<reference evidence="13" key="1">
    <citation type="submission" date="2020-07" db="EMBL/GenBank/DDBJ databases">
        <title>Ethylene signaling mediates host invasion by parasitic plants.</title>
        <authorList>
            <person name="Yoshida S."/>
        </authorList>
    </citation>
    <scope>NUCLEOTIDE SEQUENCE</scope>
    <source>
        <strain evidence="13">Okayama</strain>
    </source>
</reference>
<dbReference type="OrthoDB" id="909160at2759"/>
<dbReference type="AlphaFoldDB" id="A0A830BYI1"/>
<keyword evidence="5" id="KW-0433">Leucine-rich repeat</keyword>
<dbReference type="PRINTS" id="PR00364">
    <property type="entry name" value="DISEASERSIST"/>
</dbReference>
<sequence length="879" mass="100411">MAAYAALVSVMHIIDQIQSHPRPPISLDKDQVQSITEKVIFLQDYLENYLVSNGTGGSDDDAEGLESRICDAAYAAEDMIESYIVDTIEASTHGKESSSIDNLYDGLEKVIQRLDMINIWIKEKTTKSQDDDPIPADAVSLRGSSSSSLAIVGLDDVLIEIMDKLTGQQSSRQIIPIVGMGGIGKTTLVRSIYANPLIVQYFDFRGWATISQEFNSKDILLQVLVSLNIIERGEMLSQMSEHEIGDKLYKDLFGRRYLIVMDDIWRIEAWDKVKTFFPDNNDGSAIMLTTRLSNLASQLNDSSIFPLSFLSEDESWKLFCKSVFEEGVCPIELEDFGKKIARNCKGLPLSIVVVGGLLAKSKRTREYWQYIAENSNSIMNLEDDERCLRILRMSYNQLPVHLKPCFLYMGVYQEDSEIYVPKLIKLWVAEGFLKPISGKCLEVVAEEYLDDLFDRNLVLVSQRGCSGKIKRCKIHDLLLDLCVSEAKKHKFLCVNGQRNPNNLKAINTQRRIAIHQGLEREVYHGLLSTSLVRSLTLEYSGGINYPKPLYMRLLRVLTTTMYRSTSTCEIVNCRYLDHLLIPKLNLSFPSSISILWNLQTLIVTTEWGVFATSEIWKMPQLRHVKFIHGLNLLDPPPHTNEGGYDYVLENLQTLSDVRNFKLREELIKRIPNIKKLKLIYDEGIGDWSSYHLNNLALLLKMESLFCYLFYGKGPSLNLNFPRSLKKLNLRNTNLQWEEMGTKIGSLPQLQVLKLQRDAFIGTEWETVEGQFQSLKYLEIVDCDDLIYWRTESTHFPCLERLVLYHSNKLKEIPPEIGEIPTLESIELHFCSDSVVISTKEIVNEQEDLGNEGLQVRVRLREKNKAVESLTTANFQVVIW</sequence>
<dbReference type="SUPFAM" id="SSF52540">
    <property type="entry name" value="P-loop containing nucleoside triphosphate hydrolases"/>
    <property type="match status" value="1"/>
</dbReference>
<evidence type="ECO:0000256" key="5">
    <source>
        <dbReference type="ARBA" id="ARBA00022614"/>
    </source>
</evidence>
<dbReference type="InterPro" id="IPR002182">
    <property type="entry name" value="NB-ARC"/>
</dbReference>
<evidence type="ECO:0000256" key="1">
    <source>
        <dbReference type="ARBA" id="ARBA00002074"/>
    </source>
</evidence>
<dbReference type="PANTHER" id="PTHR23155:SF1152">
    <property type="entry name" value="AAA+ ATPASE DOMAIN-CONTAINING PROTEIN"/>
    <property type="match status" value="1"/>
</dbReference>
<evidence type="ECO:0000256" key="7">
    <source>
        <dbReference type="ARBA" id="ARBA00022737"/>
    </source>
</evidence>
<dbReference type="FunFam" id="3.40.50.300:FF:001091">
    <property type="entry name" value="Probable disease resistance protein At1g61300"/>
    <property type="match status" value="1"/>
</dbReference>
<evidence type="ECO:0000256" key="3">
    <source>
        <dbReference type="ARBA" id="ARBA00008894"/>
    </source>
</evidence>
<dbReference type="InterPro" id="IPR058922">
    <property type="entry name" value="WHD_DRP"/>
</dbReference>
<dbReference type="GO" id="GO:0051607">
    <property type="term" value="P:defense response to virus"/>
    <property type="evidence" value="ECO:0007669"/>
    <property type="project" value="UniProtKB-ARBA"/>
</dbReference>
<dbReference type="Pfam" id="PF00931">
    <property type="entry name" value="NB-ARC"/>
    <property type="match status" value="1"/>
</dbReference>
<dbReference type="InterPro" id="IPR036388">
    <property type="entry name" value="WH-like_DNA-bd_sf"/>
</dbReference>